<protein>
    <submittedName>
        <fullName evidence="1">Uncharacterized protein</fullName>
    </submittedName>
</protein>
<accession>A0A8S1LK85</accession>
<proteinExistence type="predicted"/>
<comment type="caution">
    <text evidence="1">The sequence shown here is derived from an EMBL/GenBank/DDBJ whole genome shotgun (WGS) entry which is preliminary data.</text>
</comment>
<dbReference type="OrthoDB" id="305878at2759"/>
<evidence type="ECO:0000313" key="2">
    <source>
        <dbReference type="Proteomes" id="UP000692954"/>
    </source>
</evidence>
<sequence length="148" mass="17882">MKQEILQDSELEQQLKIDTNEVIKQLQILQKSLSQLSKLIQAPGIERQSESELIQQNQKFLESQLKPIIENFNYKMKEYEEKMNQKLNSKLQEADIQKQYQDFEEQMQQFYECYKIIWGQAFYYLQRKRIILNQDPTKKSLLINKLLS</sequence>
<reference evidence="1" key="1">
    <citation type="submission" date="2021-01" db="EMBL/GenBank/DDBJ databases">
        <authorList>
            <consortium name="Genoscope - CEA"/>
            <person name="William W."/>
        </authorList>
    </citation>
    <scope>NUCLEOTIDE SEQUENCE</scope>
</reference>
<dbReference type="AlphaFoldDB" id="A0A8S1LK85"/>
<organism evidence="1 2">
    <name type="scientific">Paramecium sonneborni</name>
    <dbReference type="NCBI Taxonomy" id="65129"/>
    <lineage>
        <taxon>Eukaryota</taxon>
        <taxon>Sar</taxon>
        <taxon>Alveolata</taxon>
        <taxon>Ciliophora</taxon>
        <taxon>Intramacronucleata</taxon>
        <taxon>Oligohymenophorea</taxon>
        <taxon>Peniculida</taxon>
        <taxon>Parameciidae</taxon>
        <taxon>Paramecium</taxon>
    </lineage>
</organism>
<evidence type="ECO:0000313" key="1">
    <source>
        <dbReference type="EMBL" id="CAD8065136.1"/>
    </source>
</evidence>
<dbReference type="EMBL" id="CAJJDN010000020">
    <property type="protein sequence ID" value="CAD8065136.1"/>
    <property type="molecule type" value="Genomic_DNA"/>
</dbReference>
<name>A0A8S1LK85_9CILI</name>
<keyword evidence="2" id="KW-1185">Reference proteome</keyword>
<gene>
    <name evidence="1" type="ORF">PSON_ATCC_30995.1.T0200055</name>
</gene>
<dbReference type="Proteomes" id="UP000692954">
    <property type="component" value="Unassembled WGS sequence"/>
</dbReference>